<evidence type="ECO:0000256" key="7">
    <source>
        <dbReference type="ARBA" id="ARBA00023144"/>
    </source>
</evidence>
<dbReference type="NCBIfam" id="TIGR01179">
    <property type="entry name" value="galE"/>
    <property type="match status" value="1"/>
</dbReference>
<evidence type="ECO:0000313" key="11">
    <source>
        <dbReference type="EMBL" id="JAV13291.1"/>
    </source>
</evidence>
<dbReference type="EC" id="5.1.3.2" evidence="9"/>
<dbReference type="EMBL" id="GFDF01000793">
    <property type="protein sequence ID" value="JAV13291.1"/>
    <property type="molecule type" value="Transcribed_RNA"/>
</dbReference>
<keyword evidence="7" id="KW-0299">Galactose metabolism</keyword>
<evidence type="ECO:0000259" key="10">
    <source>
        <dbReference type="Pfam" id="PF16363"/>
    </source>
</evidence>
<evidence type="ECO:0000256" key="4">
    <source>
        <dbReference type="ARBA" id="ARBA00002760"/>
    </source>
</evidence>
<comment type="subunit">
    <text evidence="9">Homodimer.</text>
</comment>
<evidence type="ECO:0000256" key="3">
    <source>
        <dbReference type="ARBA" id="ARBA00001911"/>
    </source>
</evidence>
<dbReference type="SUPFAM" id="SSF51735">
    <property type="entry name" value="NAD(P)-binding Rossmann-fold domains"/>
    <property type="match status" value="1"/>
</dbReference>
<evidence type="ECO:0000256" key="6">
    <source>
        <dbReference type="ARBA" id="ARBA00023027"/>
    </source>
</evidence>
<reference evidence="11" key="1">
    <citation type="submission" date="2016-12" db="EMBL/GenBank/DDBJ databases">
        <title>An insight into the sialome and mialome of the sand fly, Nyssomyia neivai.</title>
        <authorList>
            <person name="Sebastian V."/>
            <person name="Goulart T.M."/>
            <person name="Oliveira W."/>
            <person name="Calvo E."/>
            <person name="Oliveira L.F."/>
            <person name="Pinto M.C."/>
            <person name="Rosselino A.M."/>
            <person name="Ribeiro J.M."/>
        </authorList>
    </citation>
    <scope>NUCLEOTIDE SEQUENCE</scope>
</reference>
<dbReference type="GO" id="GO:0033499">
    <property type="term" value="P:galactose catabolic process via UDP-galactose, Leloir pathway"/>
    <property type="evidence" value="ECO:0007669"/>
    <property type="project" value="TreeGrafter"/>
</dbReference>
<dbReference type="GO" id="GO:0005829">
    <property type="term" value="C:cytosol"/>
    <property type="evidence" value="ECO:0007669"/>
    <property type="project" value="TreeGrafter"/>
</dbReference>
<dbReference type="Pfam" id="PF16363">
    <property type="entry name" value="GDP_Man_Dehyd"/>
    <property type="match status" value="1"/>
</dbReference>
<dbReference type="PANTHER" id="PTHR43725:SF47">
    <property type="entry name" value="UDP-GLUCOSE 4-EPIMERASE"/>
    <property type="match status" value="1"/>
</dbReference>
<dbReference type="UniPathway" id="UPA00214"/>
<keyword evidence="9" id="KW-0119">Carbohydrate metabolism</keyword>
<keyword evidence="8 9" id="KW-0413">Isomerase</keyword>
<dbReference type="PANTHER" id="PTHR43725">
    <property type="entry name" value="UDP-GLUCOSE 4-EPIMERASE"/>
    <property type="match status" value="1"/>
</dbReference>
<comment type="cofactor">
    <cofactor evidence="3 9">
        <name>NAD(+)</name>
        <dbReference type="ChEBI" id="CHEBI:57540"/>
    </cofactor>
</comment>
<proteinExistence type="inferred from homology"/>
<dbReference type="InterPro" id="IPR036291">
    <property type="entry name" value="NAD(P)-bd_dom_sf"/>
</dbReference>
<comment type="catalytic activity">
    <reaction evidence="2 9">
        <text>UDP-alpha-D-glucose = UDP-alpha-D-galactose</text>
        <dbReference type="Rhea" id="RHEA:22168"/>
        <dbReference type="ChEBI" id="CHEBI:58885"/>
        <dbReference type="ChEBI" id="CHEBI:66914"/>
        <dbReference type="EC" id="5.1.3.2"/>
    </reaction>
</comment>
<evidence type="ECO:0000256" key="1">
    <source>
        <dbReference type="ARBA" id="ARBA00000014"/>
    </source>
</evidence>
<dbReference type="GO" id="GO:0003974">
    <property type="term" value="F:UDP-N-acetylglucosamine 4-epimerase activity"/>
    <property type="evidence" value="ECO:0007669"/>
    <property type="project" value="UniProtKB-EC"/>
</dbReference>
<feature type="domain" description="NAD(P)-binding" evidence="10">
    <location>
        <begin position="7"/>
        <end position="337"/>
    </location>
</feature>
<sequence length="353" mass="38638">MTKQTVLVTGGAGYVGSHTILELLNASYDVICVDNLCNAFRGHNATLPESLVRVQELSGHRVTFYDVDIRSKEALMDVFSKHKIDCVAHFAALKAVGESCKYPLQYYQNNITGTSVLLEVMAQAGCYNFVYSSSATVYGEPEFLPLTEAHPTGKCTSPYGKSKYFTEEILKDLCESDKRWNAVALRYFNPVGAHPSGKIGEDPNGEPNNLMPYISQVAVGRRPILKVYGTDYPTKDGTGVRDYIHIVDLAVGHVKALDRLGEGKIRGFVAFNLGTGAGYSVLEMVDAFSTASGVKIPFEKCPRRPGDIAESYADATLAAKSLNWSAQKGIKEMCTDTWNWQQTNPNGYSAAKL</sequence>
<comment type="pathway">
    <text evidence="5 9">Carbohydrate metabolism; galactose metabolism.</text>
</comment>
<dbReference type="Gene3D" id="3.40.50.720">
    <property type="entry name" value="NAD(P)-binding Rossmann-like Domain"/>
    <property type="match status" value="1"/>
</dbReference>
<dbReference type="Gene3D" id="3.90.25.10">
    <property type="entry name" value="UDP-galactose 4-epimerase, domain 1"/>
    <property type="match status" value="1"/>
</dbReference>
<evidence type="ECO:0000256" key="9">
    <source>
        <dbReference type="RuleBase" id="RU366046"/>
    </source>
</evidence>
<evidence type="ECO:0000256" key="5">
    <source>
        <dbReference type="ARBA" id="ARBA00004947"/>
    </source>
</evidence>
<evidence type="ECO:0000256" key="2">
    <source>
        <dbReference type="ARBA" id="ARBA00000083"/>
    </source>
</evidence>
<dbReference type="InterPro" id="IPR005886">
    <property type="entry name" value="UDP_G4E"/>
</dbReference>
<comment type="similarity">
    <text evidence="9">Belongs to the NAD(P)-dependent epimerase/dehydratase family.</text>
</comment>
<dbReference type="GO" id="GO:0003978">
    <property type="term" value="F:UDP-glucose 4-epimerase activity"/>
    <property type="evidence" value="ECO:0007669"/>
    <property type="project" value="UniProtKB-UniRule"/>
</dbReference>
<comment type="catalytic activity">
    <reaction evidence="1">
        <text>UDP-N-acetyl-alpha-D-glucosamine = UDP-N-acetyl-alpha-D-galactosamine</text>
        <dbReference type="Rhea" id="RHEA:20517"/>
        <dbReference type="ChEBI" id="CHEBI:57705"/>
        <dbReference type="ChEBI" id="CHEBI:67138"/>
        <dbReference type="EC" id="5.1.3.7"/>
    </reaction>
</comment>
<dbReference type="NCBIfam" id="NF007956">
    <property type="entry name" value="PRK10675.1"/>
    <property type="match status" value="1"/>
</dbReference>
<name>A0A1L8E3I8_9DIPT</name>
<dbReference type="AlphaFoldDB" id="A0A1L8E3I8"/>
<evidence type="ECO:0000256" key="8">
    <source>
        <dbReference type="ARBA" id="ARBA00023235"/>
    </source>
</evidence>
<organism evidence="11">
    <name type="scientific">Nyssomyia neivai</name>
    <dbReference type="NCBI Taxonomy" id="330878"/>
    <lineage>
        <taxon>Eukaryota</taxon>
        <taxon>Metazoa</taxon>
        <taxon>Ecdysozoa</taxon>
        <taxon>Arthropoda</taxon>
        <taxon>Hexapoda</taxon>
        <taxon>Insecta</taxon>
        <taxon>Pterygota</taxon>
        <taxon>Neoptera</taxon>
        <taxon>Endopterygota</taxon>
        <taxon>Diptera</taxon>
        <taxon>Nematocera</taxon>
        <taxon>Psychodoidea</taxon>
        <taxon>Psychodidae</taxon>
        <taxon>Nyssomyia</taxon>
    </lineage>
</organism>
<protein>
    <recommendedName>
        <fullName evidence="9">UDP-glucose 4-epimerase</fullName>
        <ecNumber evidence="9">5.1.3.2</ecNumber>
    </recommendedName>
</protein>
<comment type="function">
    <text evidence="4">Catalyzes two distinct but analogous reactions: the reversible epimerization of UDP-glucose to UDP-galactose and the reversible epimerization of UDP-N-acetylglucosamine to UDP-N-acetylgalactosamine. The reaction with UDP-Gal plays a critical role in the Leloir pathway of galactose catabolism in which galactose is converted to the glycolytic intermediate glucose 6-phosphate. It contributes to the catabolism of dietary galactose and enables the endogenous biosynthesis of both UDP-Gal and UDP-GalNAc when exogenous sources are limited. Both UDP-sugar interconversions are important in the synthesis of glycoproteins and glycolipids.</text>
</comment>
<keyword evidence="6 9" id="KW-0520">NAD</keyword>
<dbReference type="InterPro" id="IPR016040">
    <property type="entry name" value="NAD(P)-bd_dom"/>
</dbReference>
<accession>A0A1L8E3I8</accession>
<dbReference type="CDD" id="cd05247">
    <property type="entry name" value="UDP_G4E_1_SDR_e"/>
    <property type="match status" value="1"/>
</dbReference>